<feature type="region of interest" description="Disordered" evidence="1">
    <location>
        <begin position="49"/>
        <end position="136"/>
    </location>
</feature>
<dbReference type="Gene3D" id="3.30.450.20">
    <property type="entry name" value="PAS domain"/>
    <property type="match status" value="1"/>
</dbReference>
<evidence type="ECO:0000259" key="2">
    <source>
        <dbReference type="PROSITE" id="PS50112"/>
    </source>
</evidence>
<dbReference type="InterPro" id="IPR000014">
    <property type="entry name" value="PAS"/>
</dbReference>
<dbReference type="SUPFAM" id="SSF81995">
    <property type="entry name" value="beta-sandwich domain of Sec23/24"/>
    <property type="match status" value="1"/>
</dbReference>
<feature type="domain" description="BHLH" evidence="3">
    <location>
        <begin position="126"/>
        <end position="179"/>
    </location>
</feature>
<reference evidence="4 5" key="1">
    <citation type="journal article" date="2023" name="Commun. Biol.">
        <title>Genome analysis of Parmales, the sister group of diatoms, reveals the evolutionary specialization of diatoms from phago-mixotrophs to photoautotrophs.</title>
        <authorList>
            <person name="Ban H."/>
            <person name="Sato S."/>
            <person name="Yoshikawa S."/>
            <person name="Yamada K."/>
            <person name="Nakamura Y."/>
            <person name="Ichinomiya M."/>
            <person name="Sato N."/>
            <person name="Blanc-Mathieu R."/>
            <person name="Endo H."/>
            <person name="Kuwata A."/>
            <person name="Ogata H."/>
        </authorList>
    </citation>
    <scope>NUCLEOTIDE SEQUENCE [LARGE SCALE GENOMIC DNA]</scope>
</reference>
<comment type="caution">
    <text evidence="4">The sequence shown here is derived from an EMBL/GenBank/DDBJ whole genome shotgun (WGS) entry which is preliminary data.</text>
</comment>
<feature type="compositionally biased region" description="Low complexity" evidence="1">
    <location>
        <begin position="254"/>
        <end position="275"/>
    </location>
</feature>
<accession>A0ABQ6MY98</accession>
<proteinExistence type="predicted"/>
<evidence type="ECO:0008006" key="6">
    <source>
        <dbReference type="Google" id="ProtNLM"/>
    </source>
</evidence>
<feature type="region of interest" description="Disordered" evidence="1">
    <location>
        <begin position="235"/>
        <end position="280"/>
    </location>
</feature>
<dbReference type="InterPro" id="IPR011598">
    <property type="entry name" value="bHLH_dom"/>
</dbReference>
<dbReference type="Pfam" id="PF00010">
    <property type="entry name" value="HLH"/>
    <property type="match status" value="1"/>
</dbReference>
<keyword evidence="5" id="KW-1185">Reference proteome</keyword>
<dbReference type="InterPro" id="IPR045239">
    <property type="entry name" value="bHLH95_bHLH"/>
</dbReference>
<dbReference type="Proteomes" id="UP001165060">
    <property type="component" value="Unassembled WGS sequence"/>
</dbReference>
<gene>
    <name evidence="4" type="ORF">TeGR_g9347</name>
</gene>
<organism evidence="4 5">
    <name type="scientific">Tetraparma gracilis</name>
    <dbReference type="NCBI Taxonomy" id="2962635"/>
    <lineage>
        <taxon>Eukaryota</taxon>
        <taxon>Sar</taxon>
        <taxon>Stramenopiles</taxon>
        <taxon>Ochrophyta</taxon>
        <taxon>Bolidophyceae</taxon>
        <taxon>Parmales</taxon>
        <taxon>Triparmaceae</taxon>
        <taxon>Tetraparma</taxon>
    </lineage>
</organism>
<dbReference type="SMART" id="SM00353">
    <property type="entry name" value="HLH"/>
    <property type="match status" value="1"/>
</dbReference>
<dbReference type="InterPro" id="IPR036638">
    <property type="entry name" value="HLH_DNA-bd_sf"/>
</dbReference>
<feature type="domain" description="PAS" evidence="2">
    <location>
        <begin position="286"/>
        <end position="356"/>
    </location>
</feature>
<evidence type="ECO:0000256" key="1">
    <source>
        <dbReference type="SAM" id="MobiDB-lite"/>
    </source>
</evidence>
<evidence type="ECO:0000313" key="4">
    <source>
        <dbReference type="EMBL" id="GMI35229.1"/>
    </source>
</evidence>
<dbReference type="PROSITE" id="PS50112">
    <property type="entry name" value="PAS"/>
    <property type="match status" value="1"/>
</dbReference>
<feature type="compositionally biased region" description="Low complexity" evidence="1">
    <location>
        <begin position="111"/>
        <end position="120"/>
    </location>
</feature>
<evidence type="ECO:0000313" key="5">
    <source>
        <dbReference type="Proteomes" id="UP001165060"/>
    </source>
</evidence>
<protein>
    <recommendedName>
        <fullName evidence="6">BHLH domain-containing protein</fullName>
    </recommendedName>
</protein>
<name>A0ABQ6MY98_9STRA</name>
<feature type="non-terminal residue" evidence="4">
    <location>
        <position position="1"/>
    </location>
</feature>
<dbReference type="Gene3D" id="4.10.280.10">
    <property type="entry name" value="Helix-loop-helix DNA-binding domain"/>
    <property type="match status" value="1"/>
</dbReference>
<dbReference type="SUPFAM" id="SSF47459">
    <property type="entry name" value="HLH, helix-loop-helix DNA-binding domain"/>
    <property type="match status" value="1"/>
</dbReference>
<feature type="compositionally biased region" description="Basic and acidic residues" evidence="1">
    <location>
        <begin position="121"/>
        <end position="136"/>
    </location>
</feature>
<evidence type="ECO:0000259" key="3">
    <source>
        <dbReference type="PROSITE" id="PS50888"/>
    </source>
</evidence>
<dbReference type="PROSITE" id="PS50888">
    <property type="entry name" value="BHLH"/>
    <property type="match status" value="1"/>
</dbReference>
<dbReference type="SUPFAM" id="SSF55785">
    <property type="entry name" value="PYP-like sensor domain (PAS domain)"/>
    <property type="match status" value="1"/>
</dbReference>
<sequence length="421" mass="44281">YAYQTSMNSASNPYMLQQMQQQQQQIMMHQHLQHQQQAQAMHQAVQQQQLMQAQAQAEGGEIPPPSTEAAKKEPAAGGKKGGKGAAAAAAKKGAKKQPPAPAPKQGKGKPGSKAAKAAKACADEEDKRGERNLREKERSFKIASQIAILRDLLASGGVPVPKGTKSSVLSETANYIRTLQNQRFALESTRLELVGKLRAMNSGQSGLAQQAAIRAAAEGMDDDDDGDAVEGVAEGGEVKEEEPANVTEKTPADASTTTSATSTTTSATSSVTTAVGDNRTSPAELMSRDYKTVFANSLIPMAIAQLGGAFVEANLKWDELTGISTSELLAMTIFNITKPENLQQAFDGIAKLIANSADSDVPAPVRIPGLVKSGDCEFVVSLVKDAGGESRYFCLQMLQQPAAAEDHAAATGDGMAQNILG</sequence>
<dbReference type="InterPro" id="IPR035965">
    <property type="entry name" value="PAS-like_dom_sf"/>
</dbReference>
<dbReference type="CDD" id="cd11393">
    <property type="entry name" value="bHLH_AtbHLH_like"/>
    <property type="match status" value="1"/>
</dbReference>
<dbReference type="EMBL" id="BRYB01000679">
    <property type="protein sequence ID" value="GMI35229.1"/>
    <property type="molecule type" value="Genomic_DNA"/>
</dbReference>
<dbReference type="NCBIfam" id="TIGR00229">
    <property type="entry name" value="sensory_box"/>
    <property type="match status" value="1"/>
</dbReference>